<dbReference type="InterPro" id="IPR039537">
    <property type="entry name" value="Retrotran_Ty1/copia-like"/>
</dbReference>
<keyword evidence="4" id="KW-0175">Coiled coil</keyword>
<dbReference type="PANTHER" id="PTHR42648">
    <property type="entry name" value="TRANSPOSASE, PUTATIVE-RELATED"/>
    <property type="match status" value="1"/>
</dbReference>
<dbReference type="Pfam" id="PF07727">
    <property type="entry name" value="RVT_2"/>
    <property type="match status" value="1"/>
</dbReference>
<sequence length="1274" mass="144820">MSTLAEFMIVAGADNRPPMLDKPQYESWKNRSRLMKNYPTNKLQADCDLKATNIVFQGVPPDVYSLVNHHKVAKYIWDRVKLHARHIIVKAHTNEARLMHERFPDQLALVANYHQPPSHLNNYHSQYTTPKSSSNSRNQATVQDGRVNVQQVQGRQGQNVIGSGSQKNALGSRGNTSGQAKFKKKALLVQAQAEGKDLDEKQLAFLADPEVADDQVAQTITHNATFQTDDLDAYDSDCDDIYSAKALLMANLLSCDSDVLFEKQYSSLEQHCISLEVAMQLNKENFPKDKSSENQNNPEIQEYFEQNDLKAQLQANDTVISKLKETIHSLRENANPANVKQEIDEIETINIELEHSVAKLLSENKKLHKEKEHLKKTYKELYDSIKPIRVHAKEQCDALIVNLNSKSIENANLKAQIQENVFANATLKTELRKLKGKTVVQIVLCYLDSGCSKHIIGNRSRLTNFVNKFLGTVKFGNDHIAKIMGYDNYQMGNVTISKVYYEGLMHNLFSIVIVDDYARFTWVRFLRSKDEASEFSIKFLKMIQVDVGISHKTSVAHTPQQNAVVKRRNRTLVEATRTMLIYANAPLFLWAEAVATACYTQNRSLIRFCHGKTPYELLHDKKLDLFYLHVFGALCYPTNDSGDLGKLKAKTDVGIFIGYAHAKKDYWIYNRRTRRIMKTIHNTYFRTRATTSFFNTFVPPTRNNWVTLLQPLFDEYFHPSPCVDHPVPEVATPVPAISIGTPSLTPVDQDSPSPKPSSEESSSKVVILNNVHSVNQPPKHISKWTKDHLIYNVIGNPSRPSYKEALTEFCWLKAMQEELNEFERLKFLDSRPAYMNMVVYQMDVKTALLNGILHDEVYVSQPNGFVDPENPNHVYKLKKALYGLKHAPRAWREGKYILLSPRGIFSNQSKFALESLNKYGMETCDPVDTSMVEKYKLDEDPQGIAKKRVKINTTNVRLETIVPHKEDTFQVIIDVIKNSTCYKAFNISFEVPEIFMQQFCVQKILDICLRVQGIHFAKVPDDETTLTFLLDLSYKGPLHKHPSIRVVRKKVTISADDNIIPEPDIALELGKSISLAEAVEEEVARQVYATHARIVTESVPEPARRRPSEQLAADTIKALKESIPNESTVVPTTSSEGTGTKPRVLDEEKVTSEANVILDWGSEQESKYSKEDDDDDDDDNDDDDDDKSIDLEKTNDEETDNEFMHSEENVHDYDEETNDEETDDELVPVEEQVNDDEDEEITNAEDADTGNRNEEITDAAKADAEKAEEVKDDI</sequence>
<feature type="compositionally biased region" description="Polar residues" evidence="5">
    <location>
        <begin position="741"/>
        <end position="750"/>
    </location>
</feature>
<organism evidence="7">
    <name type="scientific">Tanacetum cinerariifolium</name>
    <name type="common">Dalmatian daisy</name>
    <name type="synonym">Chrysanthemum cinerariifolium</name>
    <dbReference type="NCBI Taxonomy" id="118510"/>
    <lineage>
        <taxon>Eukaryota</taxon>
        <taxon>Viridiplantae</taxon>
        <taxon>Streptophyta</taxon>
        <taxon>Embryophyta</taxon>
        <taxon>Tracheophyta</taxon>
        <taxon>Spermatophyta</taxon>
        <taxon>Magnoliopsida</taxon>
        <taxon>eudicotyledons</taxon>
        <taxon>Gunneridae</taxon>
        <taxon>Pentapetalae</taxon>
        <taxon>asterids</taxon>
        <taxon>campanulids</taxon>
        <taxon>Asterales</taxon>
        <taxon>Asteraceae</taxon>
        <taxon>Asteroideae</taxon>
        <taxon>Anthemideae</taxon>
        <taxon>Anthemidinae</taxon>
        <taxon>Tanacetum</taxon>
    </lineage>
</organism>
<feature type="compositionally biased region" description="Basic and acidic residues" evidence="5">
    <location>
        <begin position="1249"/>
        <end position="1274"/>
    </location>
</feature>
<feature type="compositionally biased region" description="Polar residues" evidence="5">
    <location>
        <begin position="1124"/>
        <end position="1138"/>
    </location>
</feature>
<feature type="compositionally biased region" description="Polar residues" evidence="5">
    <location>
        <begin position="161"/>
        <end position="177"/>
    </location>
</feature>
<dbReference type="SUPFAM" id="SSF53098">
    <property type="entry name" value="Ribonuclease H-like"/>
    <property type="match status" value="1"/>
</dbReference>
<name>A0A6L2LGC4_TANCI</name>
<feature type="region of interest" description="Disordered" evidence="5">
    <location>
        <begin position="118"/>
        <end position="177"/>
    </location>
</feature>
<feature type="region of interest" description="Disordered" evidence="5">
    <location>
        <begin position="1119"/>
        <end position="1274"/>
    </location>
</feature>
<dbReference type="Pfam" id="PF25597">
    <property type="entry name" value="SH3_retrovirus"/>
    <property type="match status" value="1"/>
</dbReference>
<dbReference type="Gene3D" id="3.30.420.10">
    <property type="entry name" value="Ribonuclease H-like superfamily/Ribonuclease H"/>
    <property type="match status" value="1"/>
</dbReference>
<keyword evidence="3" id="KW-0378">Hydrolase</keyword>
<evidence type="ECO:0000256" key="2">
    <source>
        <dbReference type="ARBA" id="ARBA00022723"/>
    </source>
</evidence>
<feature type="compositionally biased region" description="Low complexity" evidence="5">
    <location>
        <begin position="142"/>
        <end position="160"/>
    </location>
</feature>
<dbReference type="Pfam" id="PF22936">
    <property type="entry name" value="Pol_BBD"/>
    <property type="match status" value="1"/>
</dbReference>
<dbReference type="GO" id="GO:0046872">
    <property type="term" value="F:metal ion binding"/>
    <property type="evidence" value="ECO:0007669"/>
    <property type="project" value="UniProtKB-KW"/>
</dbReference>
<feature type="coiled-coil region" evidence="4">
    <location>
        <begin position="350"/>
        <end position="384"/>
    </location>
</feature>
<dbReference type="InterPro" id="IPR036397">
    <property type="entry name" value="RNaseH_sf"/>
</dbReference>
<comment type="caution">
    <text evidence="7">The sequence shown here is derived from an EMBL/GenBank/DDBJ whole genome shotgun (WGS) entry which is preliminary data.</text>
</comment>
<feature type="compositionally biased region" description="Basic and acidic residues" evidence="5">
    <location>
        <begin position="1188"/>
        <end position="1212"/>
    </location>
</feature>
<dbReference type="GO" id="GO:0015074">
    <property type="term" value="P:DNA integration"/>
    <property type="evidence" value="ECO:0007669"/>
    <property type="project" value="InterPro"/>
</dbReference>
<feature type="compositionally biased region" description="Polar residues" evidence="5">
    <location>
        <begin position="118"/>
        <end position="141"/>
    </location>
</feature>
<evidence type="ECO:0000259" key="6">
    <source>
        <dbReference type="PROSITE" id="PS50994"/>
    </source>
</evidence>
<feature type="domain" description="Integrase catalytic" evidence="6">
    <location>
        <begin position="530"/>
        <end position="622"/>
    </location>
</feature>
<evidence type="ECO:0000256" key="4">
    <source>
        <dbReference type="SAM" id="Coils"/>
    </source>
</evidence>
<feature type="compositionally biased region" description="Acidic residues" evidence="5">
    <location>
        <begin position="1171"/>
        <end position="1187"/>
    </location>
</feature>
<evidence type="ECO:0000256" key="5">
    <source>
        <dbReference type="SAM" id="MobiDB-lite"/>
    </source>
</evidence>
<dbReference type="AlphaFoldDB" id="A0A6L2LGC4"/>
<dbReference type="EMBL" id="BKCJ010004266">
    <property type="protein sequence ID" value="GEU60007.1"/>
    <property type="molecule type" value="Genomic_DNA"/>
</dbReference>
<protein>
    <recommendedName>
        <fullName evidence="6">Integrase catalytic domain-containing protein</fullName>
    </recommendedName>
</protein>
<reference evidence="7" key="1">
    <citation type="journal article" date="2019" name="Sci. Rep.">
        <title>Draft genome of Tanacetum cinerariifolium, the natural source of mosquito coil.</title>
        <authorList>
            <person name="Yamashiro T."/>
            <person name="Shiraishi A."/>
            <person name="Satake H."/>
            <person name="Nakayama K."/>
        </authorList>
    </citation>
    <scope>NUCLEOTIDE SEQUENCE</scope>
</reference>
<accession>A0A6L2LGC4</accession>
<dbReference type="InterPro" id="IPR001584">
    <property type="entry name" value="Integrase_cat-core"/>
</dbReference>
<feature type="compositionally biased region" description="Acidic residues" evidence="5">
    <location>
        <begin position="1213"/>
        <end position="1248"/>
    </location>
</feature>
<dbReference type="GO" id="GO:0008233">
    <property type="term" value="F:peptidase activity"/>
    <property type="evidence" value="ECO:0007669"/>
    <property type="project" value="UniProtKB-KW"/>
</dbReference>
<dbReference type="GO" id="GO:0006508">
    <property type="term" value="P:proteolysis"/>
    <property type="evidence" value="ECO:0007669"/>
    <property type="project" value="UniProtKB-KW"/>
</dbReference>
<keyword evidence="1" id="KW-0645">Protease</keyword>
<dbReference type="GO" id="GO:0003676">
    <property type="term" value="F:nucleic acid binding"/>
    <property type="evidence" value="ECO:0007669"/>
    <property type="project" value="InterPro"/>
</dbReference>
<feature type="region of interest" description="Disordered" evidence="5">
    <location>
        <begin position="741"/>
        <end position="762"/>
    </location>
</feature>
<gene>
    <name evidence="7" type="ORF">Tci_031985</name>
</gene>
<evidence type="ECO:0000256" key="3">
    <source>
        <dbReference type="ARBA" id="ARBA00022801"/>
    </source>
</evidence>
<evidence type="ECO:0000313" key="7">
    <source>
        <dbReference type="EMBL" id="GEU60007.1"/>
    </source>
</evidence>
<dbReference type="InterPro" id="IPR057670">
    <property type="entry name" value="SH3_retrovirus"/>
</dbReference>
<keyword evidence="2" id="KW-0479">Metal-binding</keyword>
<dbReference type="PANTHER" id="PTHR42648:SF21">
    <property type="entry name" value="CYSTEINE-RICH RLK (RECEPTOR-LIKE PROTEIN KINASE) 8"/>
    <property type="match status" value="1"/>
</dbReference>
<dbReference type="InterPro" id="IPR012337">
    <property type="entry name" value="RNaseH-like_sf"/>
</dbReference>
<proteinExistence type="predicted"/>
<dbReference type="InterPro" id="IPR054722">
    <property type="entry name" value="PolX-like_BBD"/>
</dbReference>
<evidence type="ECO:0000256" key="1">
    <source>
        <dbReference type="ARBA" id="ARBA00022670"/>
    </source>
</evidence>
<dbReference type="PROSITE" id="PS50994">
    <property type="entry name" value="INTEGRASE"/>
    <property type="match status" value="1"/>
</dbReference>
<dbReference type="InterPro" id="IPR013103">
    <property type="entry name" value="RVT_2"/>
</dbReference>